<protein>
    <submittedName>
        <fullName evidence="1">Uncharacterized protein</fullName>
    </submittedName>
</protein>
<dbReference type="EMBL" id="JQIF01000113">
    <property type="protein sequence ID" value="KGJ51433.1"/>
    <property type="molecule type" value="Genomic_DNA"/>
</dbReference>
<organism evidence="1 2">
    <name type="scientific">Clostridium innocuum</name>
    <dbReference type="NCBI Taxonomy" id="1522"/>
    <lineage>
        <taxon>Bacteria</taxon>
        <taxon>Bacillati</taxon>
        <taxon>Bacillota</taxon>
        <taxon>Clostridia</taxon>
        <taxon>Eubacteriales</taxon>
        <taxon>Clostridiaceae</taxon>
        <taxon>Clostridium</taxon>
    </lineage>
</organism>
<reference evidence="1 2" key="1">
    <citation type="submission" date="2014-08" db="EMBL/GenBank/DDBJ databases">
        <title>Clostridium innocuum, an unnegligible vancomycin-resistant pathogen causing extra-intestinal infections.</title>
        <authorList>
            <person name="Feng Y."/>
            <person name="Chiu C.-H."/>
        </authorList>
    </citation>
    <scope>NUCLEOTIDE SEQUENCE [LARGE SCALE GENOMIC DNA]</scope>
    <source>
        <strain evidence="1 2">AN88</strain>
    </source>
</reference>
<gene>
    <name evidence="1" type="ORF">CIAN88_20960</name>
</gene>
<evidence type="ECO:0000313" key="1">
    <source>
        <dbReference type="EMBL" id="KGJ51433.1"/>
    </source>
</evidence>
<proteinExistence type="predicted"/>
<name>A0A099I3J8_CLOIN</name>
<dbReference type="Proteomes" id="UP000030008">
    <property type="component" value="Unassembled WGS sequence"/>
</dbReference>
<dbReference type="AlphaFoldDB" id="A0A099I3J8"/>
<evidence type="ECO:0000313" key="2">
    <source>
        <dbReference type="Proteomes" id="UP000030008"/>
    </source>
</evidence>
<sequence>MFKKQYRFTGTHADMVNALTAIFDDSAKAKLFEHNYDVYINAPLVGFLYQRKGIKNTNSEIADQNIFPEQMINNSDQLIYILRLILMLDSEYEADIEKRLDKAFRELGKDEADLALFDSYVLGGVEILYEKLIDGALGSNDYINKMYDFLEEFHERFNEEITNKDILELCRLNTNSK</sequence>
<comment type="caution">
    <text evidence="1">The sequence shown here is derived from an EMBL/GenBank/DDBJ whole genome shotgun (WGS) entry which is preliminary data.</text>
</comment>
<dbReference type="RefSeq" id="WP_044907962.1">
    <property type="nucleotide sequence ID" value="NZ_JQIF01000113.1"/>
</dbReference>
<accession>A0A099I3J8</accession>